<feature type="region of interest" description="Disordered" evidence="1">
    <location>
        <begin position="301"/>
        <end position="337"/>
    </location>
</feature>
<dbReference type="OrthoDB" id="2157641at2759"/>
<feature type="compositionally biased region" description="Polar residues" evidence="1">
    <location>
        <begin position="1159"/>
        <end position="1174"/>
    </location>
</feature>
<feature type="compositionally biased region" description="Basic and acidic residues" evidence="1">
    <location>
        <begin position="142"/>
        <end position="159"/>
    </location>
</feature>
<feature type="compositionally biased region" description="Polar residues" evidence="1">
    <location>
        <begin position="690"/>
        <end position="702"/>
    </location>
</feature>
<feature type="compositionally biased region" description="Polar residues" evidence="1">
    <location>
        <begin position="408"/>
        <end position="440"/>
    </location>
</feature>
<dbReference type="PANTHER" id="PTHR10663">
    <property type="entry name" value="GUANYL-NUCLEOTIDE EXCHANGE FACTOR"/>
    <property type="match status" value="1"/>
</dbReference>
<feature type="compositionally biased region" description="Pro residues" evidence="1">
    <location>
        <begin position="1037"/>
        <end position="1046"/>
    </location>
</feature>
<dbReference type="PANTHER" id="PTHR10663:SF373">
    <property type="entry name" value="PH AND SEC7 DOMAIN-CONTAINING PROTEIN C11E3.11C"/>
    <property type="match status" value="1"/>
</dbReference>
<feature type="region of interest" description="Disordered" evidence="1">
    <location>
        <begin position="258"/>
        <end position="277"/>
    </location>
</feature>
<name>A0A9P4JM01_9PLEO</name>
<feature type="domain" description="SEC7" evidence="2">
    <location>
        <begin position="855"/>
        <end position="1031"/>
    </location>
</feature>
<sequence>MANFSSARGDMRDDSRPTTPTAYSRAQKAHPAMRALNTRPTQQETFFDDSTPVDNFHNGDQEFDITRDSHDLSFSDGTRDSVVDNMLLSLDQLTTSVPPTFTNAPAQYSNYDDDDFFLTSSHYNPPRPRIRGHTQTSSSSDYDIHFDDASSRYSRDLPRGRRSNSSSNFQMLPSRKESLRGGYTSSRDKQSKGIIGDFGSSGHARGQGKKGSKSSGSSSLDFGYSQVLGTHRLTFGNRSASFDHGSVVDRPRISPVKGESILDRGRPTYPSYDYDAAPEPTIPAGPRRMLETAQPSPLFPIQPTFTPPQASAPHRKNSVQSSTRTLRKNKSQPEPNMRLQAQEFVNAQNLRDMPALPIFQDAPAPPPSVNMRKPVYPPQSTPASTPKDKPGFFRRVFGGSLKSQQQQLSNASTNSYSSQQDTPPTSNRPGSAIDSQNATDSQRRPRTTPSNSNHIASQLKSYPKVPQTSNSTEKETQKPVQPTLAKKPSSFFRRRKKSISEAKPLPVMKLNFKPPTSEVMLPAPSPGISSLRQVMHPYLNDPGSPERRNRELQTPERELANEQHPTRFSPGYKPHKDATVRSVKQEFYGAEGTTPASRDQQAVRNQQFLNTDSPKLKLKMKRGPSTNVNSDPHDDSFLVDSSSCNEERSDDVTPEKREKRTRRESDGNGRPKTSPLLPSMEVEEVHRSANDQNSNRDLTPTTVEKRSGEKPSPQQQTLDNARANMAAAAAAIAATGIPVSDPSTSASEYEEDGWIVTAPTKQEQTSHGREGSKSRRVWLHPSPSEENLGVSVCHETGLSLPLEGANLSISTSQPSLDKTNPASARDTGTTPSSATSDVFHTPLEANDQGETMPSILQNSLFSEEQPTDADRDRAMKIFNGDEGFVNKAQAAALLGDITLTATRTRKAYLDLFDWTGMNILQALRDLCTRLVLKAESQQVDRILTGLSERWCECNPNHGFKAVDVVHTICYSLLLLNTDLHMADIESRMTKNQFVKNTLPTVRRVCTEAIKENGDDTIRPMSTQVRGAIPWDRSEPNSPAPTSPLFPPEVSEEPPEARRARSRLSLKPPIRIGSEGLLDVPDSNSGDKCAILVNSPYRGPMRGWEEQIEVVLKDFYSSIRQQRLPLHGAPGVRTHDAPSTNNLSVTSMLRRTPSVLSKAPSDSVSYRGRGSQTDFRSVGARWQSKTRSRGRLYPASTVASSRTSLDDQSVWSPAGSSTWSKYSFGKTQTSMSMESFGSHFAHGDYQQAIGFANALSQAIIREEGAAVETDEEFTRVAPLLEDESLELIGAPWAKEGILKHKHHLESVDKKAKDRSWNECFAVIEKGYMRLFSFNANAKSLRNKNKSRPSGGVVGGGNWMDNAEALDTILLRQTIASALPPPGYSKSRPHVWALSLPTGAVHLFQVGTPDIIREFVSTANYWSARLSKEPLIGGVSNIEYGWGEGVINPALIPRRESNPPAHGHVHRPSVTSSIRSSVDQATGTVKARLPGDKVSLAEWSPPVQSMMASNLLEVDQLKALSDYVKSVEDELAHHQELRAPMLIAFSPRHPNAAKAMANWERKSSYLLREIVKFRTYIDSLNGAQTAKEKIYAEREAEAAKQEAHVTAGSVMVELDGAVDGPKSMEHNPSPSTTAA</sequence>
<dbReference type="SUPFAM" id="SSF50729">
    <property type="entry name" value="PH domain-like"/>
    <property type="match status" value="1"/>
</dbReference>
<dbReference type="GO" id="GO:0005085">
    <property type="term" value="F:guanyl-nucleotide exchange factor activity"/>
    <property type="evidence" value="ECO:0007669"/>
    <property type="project" value="InterPro"/>
</dbReference>
<evidence type="ECO:0000259" key="2">
    <source>
        <dbReference type="PROSITE" id="PS50190"/>
    </source>
</evidence>
<proteinExistence type="predicted"/>
<comment type="caution">
    <text evidence="3">The sequence shown here is derived from an EMBL/GenBank/DDBJ whole genome shotgun (WGS) entry which is preliminary data.</text>
</comment>
<dbReference type="SMART" id="SM00222">
    <property type="entry name" value="Sec7"/>
    <property type="match status" value="1"/>
</dbReference>
<feature type="region of interest" description="Disordered" evidence="1">
    <location>
        <begin position="607"/>
        <end position="717"/>
    </location>
</feature>
<feature type="region of interest" description="Disordered" evidence="1">
    <location>
        <begin position="357"/>
        <end position="498"/>
    </location>
</feature>
<feature type="compositionally biased region" description="Basic and acidic residues" evidence="1">
    <location>
        <begin position="764"/>
        <end position="773"/>
    </location>
</feature>
<keyword evidence="4" id="KW-1185">Reference proteome</keyword>
<feature type="compositionally biased region" description="Basic and acidic residues" evidence="1">
    <location>
        <begin position="645"/>
        <end position="669"/>
    </location>
</feature>
<dbReference type="InterPro" id="IPR000904">
    <property type="entry name" value="Sec7_dom"/>
</dbReference>
<dbReference type="InterPro" id="IPR041681">
    <property type="entry name" value="PH_9"/>
</dbReference>
<feature type="region of interest" description="Disordered" evidence="1">
    <location>
        <begin position="535"/>
        <end position="583"/>
    </location>
</feature>
<evidence type="ECO:0000313" key="3">
    <source>
        <dbReference type="EMBL" id="KAF2201525.1"/>
    </source>
</evidence>
<feature type="region of interest" description="Disordered" evidence="1">
    <location>
        <begin position="760"/>
        <end position="782"/>
    </location>
</feature>
<dbReference type="InterPro" id="IPR023394">
    <property type="entry name" value="Sec7_C_sf"/>
</dbReference>
<feature type="region of interest" description="Disordered" evidence="1">
    <location>
        <begin position="1151"/>
        <end position="1181"/>
    </location>
</feature>
<dbReference type="Pfam" id="PF15410">
    <property type="entry name" value="PH_9"/>
    <property type="match status" value="1"/>
</dbReference>
<dbReference type="Proteomes" id="UP000799536">
    <property type="component" value="Unassembled WGS sequence"/>
</dbReference>
<organism evidence="3 4">
    <name type="scientific">Delitschia confertaspora ATCC 74209</name>
    <dbReference type="NCBI Taxonomy" id="1513339"/>
    <lineage>
        <taxon>Eukaryota</taxon>
        <taxon>Fungi</taxon>
        <taxon>Dikarya</taxon>
        <taxon>Ascomycota</taxon>
        <taxon>Pezizomycotina</taxon>
        <taxon>Dothideomycetes</taxon>
        <taxon>Pleosporomycetidae</taxon>
        <taxon>Pleosporales</taxon>
        <taxon>Delitschiaceae</taxon>
        <taxon>Delitschia</taxon>
    </lineage>
</organism>
<dbReference type="GO" id="GO:0032012">
    <property type="term" value="P:regulation of ARF protein signal transduction"/>
    <property type="evidence" value="ECO:0007669"/>
    <property type="project" value="InterPro"/>
</dbReference>
<feature type="region of interest" description="Disordered" evidence="1">
    <location>
        <begin position="117"/>
        <end position="219"/>
    </location>
</feature>
<dbReference type="Gene3D" id="2.30.29.30">
    <property type="entry name" value="Pleckstrin-homology domain (PH domain)/Phosphotyrosine-binding domain (PTB)"/>
    <property type="match status" value="1"/>
</dbReference>
<reference evidence="3" key="1">
    <citation type="journal article" date="2020" name="Stud. Mycol.">
        <title>101 Dothideomycetes genomes: a test case for predicting lifestyles and emergence of pathogens.</title>
        <authorList>
            <person name="Haridas S."/>
            <person name="Albert R."/>
            <person name="Binder M."/>
            <person name="Bloem J."/>
            <person name="Labutti K."/>
            <person name="Salamov A."/>
            <person name="Andreopoulos B."/>
            <person name="Baker S."/>
            <person name="Barry K."/>
            <person name="Bills G."/>
            <person name="Bluhm B."/>
            <person name="Cannon C."/>
            <person name="Castanera R."/>
            <person name="Culley D."/>
            <person name="Daum C."/>
            <person name="Ezra D."/>
            <person name="Gonzalez J."/>
            <person name="Henrissat B."/>
            <person name="Kuo A."/>
            <person name="Liang C."/>
            <person name="Lipzen A."/>
            <person name="Lutzoni F."/>
            <person name="Magnuson J."/>
            <person name="Mondo S."/>
            <person name="Nolan M."/>
            <person name="Ohm R."/>
            <person name="Pangilinan J."/>
            <person name="Park H.-J."/>
            <person name="Ramirez L."/>
            <person name="Alfaro M."/>
            <person name="Sun H."/>
            <person name="Tritt A."/>
            <person name="Yoshinaga Y."/>
            <person name="Zwiers L.-H."/>
            <person name="Turgeon B."/>
            <person name="Goodwin S."/>
            <person name="Spatafora J."/>
            <person name="Crous P."/>
            <person name="Grigoriev I."/>
        </authorList>
    </citation>
    <scope>NUCLEOTIDE SEQUENCE</scope>
    <source>
        <strain evidence="3">ATCC 74209</strain>
    </source>
</reference>
<feature type="compositionally biased region" description="Polar residues" evidence="1">
    <location>
        <begin position="447"/>
        <end position="471"/>
    </location>
</feature>
<dbReference type="InterPro" id="IPR011993">
    <property type="entry name" value="PH-like_dom_sf"/>
</dbReference>
<dbReference type="Pfam" id="PF01369">
    <property type="entry name" value="Sec7"/>
    <property type="match status" value="1"/>
</dbReference>
<dbReference type="SUPFAM" id="SSF48425">
    <property type="entry name" value="Sec7 domain"/>
    <property type="match status" value="1"/>
</dbReference>
<feature type="region of interest" description="Disordered" evidence="1">
    <location>
        <begin position="1026"/>
        <end position="1061"/>
    </location>
</feature>
<dbReference type="PROSITE" id="PS50190">
    <property type="entry name" value="SEC7"/>
    <property type="match status" value="1"/>
</dbReference>
<feature type="region of interest" description="Disordered" evidence="1">
    <location>
        <begin position="1"/>
        <end position="62"/>
    </location>
</feature>
<evidence type="ECO:0000313" key="4">
    <source>
        <dbReference type="Proteomes" id="UP000799536"/>
    </source>
</evidence>
<feature type="region of interest" description="Disordered" evidence="1">
    <location>
        <begin position="809"/>
        <end position="838"/>
    </location>
</feature>
<feature type="compositionally biased region" description="Basic and acidic residues" evidence="1">
    <location>
        <begin position="544"/>
        <end position="565"/>
    </location>
</feature>
<dbReference type="EMBL" id="ML993972">
    <property type="protein sequence ID" value="KAF2201525.1"/>
    <property type="molecule type" value="Genomic_DNA"/>
</dbReference>
<dbReference type="Gene3D" id="1.10.1000.11">
    <property type="entry name" value="Arf Nucleotide-binding Site Opener,domain 2"/>
    <property type="match status" value="1"/>
</dbReference>
<gene>
    <name evidence="3" type="ORF">GQ43DRAFT_33252</name>
</gene>
<accession>A0A9P4JM01</accession>
<protein>
    <recommendedName>
        <fullName evidence="2">SEC7 domain-containing protein</fullName>
    </recommendedName>
</protein>
<evidence type="ECO:0000256" key="1">
    <source>
        <dbReference type="SAM" id="MobiDB-lite"/>
    </source>
</evidence>
<dbReference type="InterPro" id="IPR035999">
    <property type="entry name" value="Sec7_dom_sf"/>
</dbReference>